<accession>A0A1Z9YW32</accession>
<sequence>MLAKSFYCDVVVSRLADQMARELISEFYIAPLNNLAFLLDSTSFMNDHQVLRVWSQRMIDIYKHEYVIDDLKAFIRYQFMNLVNLI</sequence>
<evidence type="ECO:0000313" key="2">
    <source>
        <dbReference type="Proteomes" id="UP000196536"/>
    </source>
</evidence>
<dbReference type="AlphaFoldDB" id="A0A1Z9YW32"/>
<dbReference type="EMBL" id="NEXX01000005">
    <property type="protein sequence ID" value="OUY06405.1"/>
    <property type="molecule type" value="Genomic_DNA"/>
</dbReference>
<gene>
    <name evidence="1" type="ORF">CAP51_13485</name>
</gene>
<dbReference type="Proteomes" id="UP000196536">
    <property type="component" value="Unassembled WGS sequence"/>
</dbReference>
<keyword evidence="2" id="KW-1185">Reference proteome</keyword>
<name>A0A1Z9YW32_9GAMM</name>
<protein>
    <submittedName>
        <fullName evidence="1">Uncharacterized protein</fullName>
    </submittedName>
</protein>
<proteinExistence type="predicted"/>
<organism evidence="1 2">
    <name type="scientific">Acinetobacter populi</name>
    <dbReference type="NCBI Taxonomy" id="1582270"/>
    <lineage>
        <taxon>Bacteria</taxon>
        <taxon>Pseudomonadati</taxon>
        <taxon>Pseudomonadota</taxon>
        <taxon>Gammaproteobacteria</taxon>
        <taxon>Moraxellales</taxon>
        <taxon>Moraxellaceae</taxon>
        <taxon>Acinetobacter</taxon>
    </lineage>
</organism>
<evidence type="ECO:0000313" key="1">
    <source>
        <dbReference type="EMBL" id="OUY06405.1"/>
    </source>
</evidence>
<comment type="caution">
    <text evidence="1">The sequence shown here is derived from an EMBL/GenBank/DDBJ whole genome shotgun (WGS) entry which is preliminary data.</text>
</comment>
<reference evidence="1 2" key="1">
    <citation type="submission" date="2017-05" db="EMBL/GenBank/DDBJ databases">
        <title>Acinetobacter populi ANC 5415 (= PBJ7), whole genome shotgun sequencing project.</title>
        <authorList>
            <person name="Nemec A."/>
            <person name="Radolfova-Krizova L."/>
        </authorList>
    </citation>
    <scope>NUCLEOTIDE SEQUENCE [LARGE SCALE GENOMIC DNA]</scope>
    <source>
        <strain evidence="1 2">PBJ7</strain>
    </source>
</reference>